<keyword evidence="13 17" id="KW-0066">ATP synthesis</keyword>
<accession>A0A0J6WED0</accession>
<sequence length="445" mass="47963">MSTFIGQLVGFAIIIYIVVRWVVPPVRTMMKNQQEAVRAALEESKAAADKLASADQRHAKAVEDAKAAGAKLTEEARADSTRIAEQLREQADVEAERIKAQGEQQIHLLRQQTIRNLRQHLGLESVGKAEEIVRSYVSDPGAQSQTVDRFLDQLDEMAPSPAVLEAGATLNLRASSREALAELVKKFDSVADGADAGALTTLADNVGAVAKLLATEPALNSLLAESSDESDAKVRLVERLFGGKVDDSSLEILKTAVSQRWSDEGNLIDALEHVARLALLARAERDDQSEEVEEQLFRVGRVLDNESRFNRLLSDPTVPAEKRVELLDKVLEAGGGVNDTTATLLRQTVELLRGELADAAVSDLAELAVARRGEAVAEVTAAAELSDEQRTRLTEVLSRIYGTEVSVQLNVDPDVLGGLLITVGDEVIDGSISSRLAAARTGLPD</sequence>
<dbReference type="SUPFAM" id="SSF81573">
    <property type="entry name" value="F1F0 ATP synthase subunit B, membrane domain"/>
    <property type="match status" value="1"/>
</dbReference>
<dbReference type="GO" id="GO:0005886">
    <property type="term" value="C:plasma membrane"/>
    <property type="evidence" value="ECO:0007669"/>
    <property type="project" value="UniProtKB-SubCell"/>
</dbReference>
<dbReference type="Proteomes" id="UP000036176">
    <property type="component" value="Unassembled WGS sequence"/>
</dbReference>
<dbReference type="SUPFAM" id="SSF47928">
    <property type="entry name" value="N-terminal domain of the delta subunit of the F1F0-ATP synthase"/>
    <property type="match status" value="1"/>
</dbReference>
<evidence type="ECO:0000256" key="18">
    <source>
        <dbReference type="HAMAP-Rule" id="MF_01416"/>
    </source>
</evidence>
<evidence type="ECO:0000256" key="2">
    <source>
        <dbReference type="ARBA" id="ARBA00010377"/>
    </source>
</evidence>
<evidence type="ECO:0000256" key="9">
    <source>
        <dbReference type="ARBA" id="ARBA00022989"/>
    </source>
</evidence>
<keyword evidence="10 17" id="KW-0406">Ion transport</keyword>
<evidence type="ECO:0000256" key="4">
    <source>
        <dbReference type="ARBA" id="ARBA00022448"/>
    </source>
</evidence>
<dbReference type="InterPro" id="IPR000711">
    <property type="entry name" value="ATPase_OSCP/dsu"/>
</dbReference>
<keyword evidence="8 17" id="KW-0375">Hydrogen ion transport</keyword>
<dbReference type="CDD" id="cd06503">
    <property type="entry name" value="ATP-synt_Fo_b"/>
    <property type="match status" value="1"/>
</dbReference>
<keyword evidence="12" id="KW-0511">Multifunctional enzyme</keyword>
<proteinExistence type="inferred from homology"/>
<dbReference type="InterPro" id="IPR028987">
    <property type="entry name" value="ATP_synth_B-like_membr_sf"/>
</dbReference>
<evidence type="ECO:0000256" key="11">
    <source>
        <dbReference type="ARBA" id="ARBA00023136"/>
    </source>
</evidence>
<dbReference type="RefSeq" id="WP_048418294.1">
    <property type="nucleotide sequence ID" value="NZ_JYNX01000034.1"/>
</dbReference>
<dbReference type="Gene3D" id="1.10.520.20">
    <property type="entry name" value="N-terminal domain of the delta subunit of the F1F0-ATP synthase"/>
    <property type="match status" value="1"/>
</dbReference>
<dbReference type="AlphaFoldDB" id="A0A0J6WED0"/>
<dbReference type="PRINTS" id="PR00125">
    <property type="entry name" value="ATPASEDELTA"/>
</dbReference>
<keyword evidence="7 17" id="KW-0812">Transmembrane</keyword>
<evidence type="ECO:0000256" key="13">
    <source>
        <dbReference type="ARBA" id="ARBA00023310"/>
    </source>
</evidence>
<dbReference type="Pfam" id="PF00213">
    <property type="entry name" value="OSCP"/>
    <property type="match status" value="1"/>
</dbReference>
<dbReference type="InterPro" id="IPR002146">
    <property type="entry name" value="ATP_synth_b/b'su_bac/chlpt"/>
</dbReference>
<comment type="subcellular location">
    <subcellularLocation>
        <location evidence="18">Cell membrane</location>
        <topology evidence="18">Peripheral membrane protein</topology>
    </subcellularLocation>
    <subcellularLocation>
        <location evidence="1 17">Cell membrane</location>
        <topology evidence="1 17">Single-pass membrane protein</topology>
    </subcellularLocation>
</comment>
<evidence type="ECO:0000256" key="3">
    <source>
        <dbReference type="ARBA" id="ARBA00010811"/>
    </source>
</evidence>
<evidence type="ECO:0000256" key="7">
    <source>
        <dbReference type="ARBA" id="ARBA00022692"/>
    </source>
</evidence>
<evidence type="ECO:0000256" key="5">
    <source>
        <dbReference type="ARBA" id="ARBA00022475"/>
    </source>
</evidence>
<gene>
    <name evidence="19" type="primary">atpFH</name>
    <name evidence="17" type="synonym">atpF</name>
    <name evidence="18" type="synonym">atpH</name>
    <name evidence="19" type="ORF">MCHUDSM44219_02278</name>
</gene>
<dbReference type="PATRIC" id="fig|1800.3.peg.2281"/>
<comment type="function">
    <text evidence="15 17">F(1)F(0) ATP synthase produces ATP from ADP in the presence of a proton or sodium gradient. F-type ATPases consist of two structural domains, F(1) containing the extramembraneous catalytic core and F(0) containing the membrane proton channel, linked together by a central stalk and a peripheral stalk. During catalysis, ATP synthesis in the catalytic domain of F(1) is coupled via a rotary mechanism of the central stalk subunits to proton translocation.</text>
</comment>
<dbReference type="HAMAP" id="MF_01398">
    <property type="entry name" value="ATP_synth_b_bprime"/>
    <property type="match status" value="1"/>
</dbReference>
<evidence type="ECO:0000256" key="8">
    <source>
        <dbReference type="ARBA" id="ARBA00022781"/>
    </source>
</evidence>
<organism evidence="19 20">
    <name type="scientific">Mycolicibacterium chubuense</name>
    <name type="common">Mycobacterium chubuense</name>
    <dbReference type="NCBI Taxonomy" id="1800"/>
    <lineage>
        <taxon>Bacteria</taxon>
        <taxon>Bacillati</taxon>
        <taxon>Actinomycetota</taxon>
        <taxon>Actinomycetes</taxon>
        <taxon>Mycobacteriales</taxon>
        <taxon>Mycobacteriaceae</taxon>
        <taxon>Mycolicibacterium</taxon>
    </lineage>
</organism>
<keyword evidence="11 17" id="KW-0472">Membrane</keyword>
<keyword evidence="5 17" id="KW-1003">Cell membrane</keyword>
<dbReference type="HAMAP" id="MF_01416">
    <property type="entry name" value="ATP_synth_delta_bact"/>
    <property type="match status" value="1"/>
</dbReference>
<dbReference type="NCBIfam" id="TIGR01145">
    <property type="entry name" value="ATP_synt_delta"/>
    <property type="match status" value="1"/>
</dbReference>
<comment type="similarity">
    <text evidence="3">In the N-terminal section; belongs to the ATPase B chain family.</text>
</comment>
<dbReference type="InterPro" id="IPR026015">
    <property type="entry name" value="ATP_synth_OSCP/delta_N_sf"/>
</dbReference>
<evidence type="ECO:0000313" key="19">
    <source>
        <dbReference type="EMBL" id="KMO80117.1"/>
    </source>
</evidence>
<name>A0A0J6WED0_MYCCU</name>
<dbReference type="EMBL" id="JYNX01000034">
    <property type="protein sequence ID" value="KMO80117.1"/>
    <property type="molecule type" value="Genomic_DNA"/>
</dbReference>
<comment type="function">
    <text evidence="18">This protein is part of the stalk that links CF(0) to CF(1). It either transmits conformational changes from CF(0) to CF(1) or is implicated in proton conduction.</text>
</comment>
<evidence type="ECO:0000313" key="20">
    <source>
        <dbReference type="Proteomes" id="UP000036176"/>
    </source>
</evidence>
<dbReference type="Pfam" id="PF00430">
    <property type="entry name" value="ATP-synt_B"/>
    <property type="match status" value="1"/>
</dbReference>
<dbReference type="OrthoDB" id="5242917at2"/>
<keyword evidence="4 17" id="KW-0813">Transport</keyword>
<evidence type="ECO:0000256" key="12">
    <source>
        <dbReference type="ARBA" id="ARBA00023268"/>
    </source>
</evidence>
<evidence type="ECO:0000256" key="6">
    <source>
        <dbReference type="ARBA" id="ARBA00022547"/>
    </source>
</evidence>
<comment type="caution">
    <text evidence="19">The sequence shown here is derived from an EMBL/GenBank/DDBJ whole genome shotgun (WGS) entry which is preliminary data.</text>
</comment>
<dbReference type="PANTHER" id="PTHR11910">
    <property type="entry name" value="ATP SYNTHASE DELTA CHAIN"/>
    <property type="match status" value="1"/>
</dbReference>
<keyword evidence="9 17" id="KW-1133">Transmembrane helix</keyword>
<evidence type="ECO:0000256" key="14">
    <source>
        <dbReference type="ARBA" id="ARBA00024925"/>
    </source>
</evidence>
<dbReference type="NCBIfam" id="NF009967">
    <property type="entry name" value="PRK13430.1"/>
    <property type="match status" value="1"/>
</dbReference>
<evidence type="ECO:0000256" key="10">
    <source>
        <dbReference type="ARBA" id="ARBA00023065"/>
    </source>
</evidence>
<dbReference type="GO" id="GO:0046933">
    <property type="term" value="F:proton-transporting ATP synthase activity, rotational mechanism"/>
    <property type="evidence" value="ECO:0007669"/>
    <property type="project" value="UniProtKB-UniRule"/>
</dbReference>
<keyword evidence="6 17" id="KW-0138">CF(0)</keyword>
<dbReference type="GO" id="GO:0045259">
    <property type="term" value="C:proton-transporting ATP synthase complex"/>
    <property type="evidence" value="ECO:0007669"/>
    <property type="project" value="UniProtKB-KW"/>
</dbReference>
<dbReference type="NCBIfam" id="NF009961">
    <property type="entry name" value="PRK13428.1"/>
    <property type="match status" value="1"/>
</dbReference>
<evidence type="ECO:0000256" key="17">
    <source>
        <dbReference type="HAMAP-Rule" id="MF_01398"/>
    </source>
</evidence>
<evidence type="ECO:0000256" key="1">
    <source>
        <dbReference type="ARBA" id="ARBA00004162"/>
    </source>
</evidence>
<comment type="similarity">
    <text evidence="17">Belongs to the ATPase B chain family.</text>
</comment>
<feature type="transmembrane region" description="Helical" evidence="17">
    <location>
        <begin position="6"/>
        <end position="23"/>
    </location>
</feature>
<comment type="function">
    <text evidence="14">This fusion protein includes a component of the F(0) channel (subunit b) and of the F(1) subunit (subunit delta). Two copies of subunit b and one of delta together form the peripheral 'stator' stalk which links F(1) to F(0).</text>
</comment>
<evidence type="ECO:0000256" key="16">
    <source>
        <dbReference type="ARBA" id="ARBA00025830"/>
    </source>
</evidence>
<protein>
    <recommendedName>
        <fullName evidence="17 18">Multifunctional fusion protein</fullName>
    </recommendedName>
    <domain>
        <recommendedName>
            <fullName evidence="17">ATP synthase subunit b</fullName>
        </recommendedName>
        <alternativeName>
            <fullName evidence="17">ATP synthase F(0) sector subunit b</fullName>
        </alternativeName>
        <alternativeName>
            <fullName evidence="17">ATPase subunit I</fullName>
        </alternativeName>
        <alternativeName>
            <fullName evidence="17">F-type ATPase subunit b</fullName>
            <shortName evidence="17">F-ATPase subunit b</shortName>
        </alternativeName>
    </domain>
    <domain>
        <recommendedName>
            <fullName evidence="18">ATP synthase subunit delta</fullName>
        </recommendedName>
        <alternativeName>
            <fullName evidence="18">ATP synthase F(1) sector subunit delta</fullName>
        </alternativeName>
        <alternativeName>
            <fullName evidence="18">F-type ATPase subunit delta</fullName>
            <shortName evidence="18">F-ATPase subunit delta</shortName>
        </alternativeName>
    </domain>
</protein>
<reference evidence="19 20" key="1">
    <citation type="journal article" date="2015" name="Genome Biol. Evol.">
        <title>Characterization of Three Mycobacterium spp. with Potential Use in Bioremediation by Genome Sequencing and Comparative Genomics.</title>
        <authorList>
            <person name="Das S."/>
            <person name="Pettersson B.M."/>
            <person name="Behra P.R."/>
            <person name="Ramesh M."/>
            <person name="Dasgupta S."/>
            <person name="Bhattacharya A."/>
            <person name="Kirsebom L.A."/>
        </authorList>
    </citation>
    <scope>NUCLEOTIDE SEQUENCE [LARGE SCALE GENOMIC DNA]</scope>
    <source>
        <strain evidence="19 20">DSM 44219</strain>
    </source>
</reference>
<keyword evidence="20" id="KW-1185">Reference proteome</keyword>
<comment type="similarity">
    <text evidence="2">In the C-terminal section; belongs to the ATPase delta chain family.</text>
</comment>
<keyword evidence="18" id="KW-0139">CF(1)</keyword>
<evidence type="ECO:0000256" key="15">
    <source>
        <dbReference type="ARBA" id="ARBA00025198"/>
    </source>
</evidence>
<comment type="subunit">
    <text evidence="16 17">F-type ATPases have 2 components, F(1) - the catalytic core - and F(0) - the membrane proton channel. F(1) has five subunits: alpha(3), beta(3), gamma(1), delta(1), epsilon(1). F(0) has three main subunits: a(1), b(2) and c(10-14). The alpha and beta chains form an alternating ring which encloses part of the gamma chain. F(1) is attached to F(0) by a central stalk formed by the gamma and epsilon chains, while a peripheral stalk is formed by the delta and b chains.</text>
</comment>
<comment type="similarity">
    <text evidence="18">Belongs to the ATPase delta chain family.</text>
</comment>
<comment type="function">
    <text evidence="17">Component of the F(0) channel, it forms part of the peripheral stalk, linking F(1) to F(0).</text>
</comment>